<gene>
    <name evidence="2" type="ORF">EV378_6665</name>
</gene>
<organism evidence="2 3">
    <name type="scientific">Pseudonocardia endophytica</name>
    <dbReference type="NCBI Taxonomy" id="401976"/>
    <lineage>
        <taxon>Bacteria</taxon>
        <taxon>Bacillati</taxon>
        <taxon>Actinomycetota</taxon>
        <taxon>Actinomycetes</taxon>
        <taxon>Pseudonocardiales</taxon>
        <taxon>Pseudonocardiaceae</taxon>
        <taxon>Pseudonocardia</taxon>
    </lineage>
</organism>
<evidence type="ECO:0000259" key="1">
    <source>
        <dbReference type="Pfam" id="PF00485"/>
    </source>
</evidence>
<feature type="domain" description="Phosphoribulokinase/uridine kinase" evidence="1">
    <location>
        <begin position="21"/>
        <end position="173"/>
    </location>
</feature>
<reference evidence="2 3" key="1">
    <citation type="submission" date="2019-03" db="EMBL/GenBank/DDBJ databases">
        <title>Sequencing the genomes of 1000 actinobacteria strains.</title>
        <authorList>
            <person name="Klenk H.-P."/>
        </authorList>
    </citation>
    <scope>NUCLEOTIDE SEQUENCE [LARGE SCALE GENOMIC DNA]</scope>
    <source>
        <strain evidence="2 3">DSM 44969</strain>
    </source>
</reference>
<dbReference type="NCBIfam" id="NF006743">
    <property type="entry name" value="PRK09270.1-2"/>
    <property type="match status" value="1"/>
</dbReference>
<dbReference type="Proteomes" id="UP000295560">
    <property type="component" value="Unassembled WGS sequence"/>
</dbReference>
<accession>A0A4R1HJY5</accession>
<proteinExistence type="predicted"/>
<dbReference type="GO" id="GO:0005524">
    <property type="term" value="F:ATP binding"/>
    <property type="evidence" value="ECO:0007669"/>
    <property type="project" value="InterPro"/>
</dbReference>
<dbReference type="SUPFAM" id="SSF52540">
    <property type="entry name" value="P-loop containing nucleoside triphosphate hydrolases"/>
    <property type="match status" value="1"/>
</dbReference>
<dbReference type="InterPro" id="IPR006083">
    <property type="entry name" value="PRK/URK"/>
</dbReference>
<dbReference type="OrthoDB" id="3192509at2"/>
<sequence length="213" mass="23159">MNDLARELLSLVGDGSGRVLVGVTGAPGAGKTTLARDLVAALRDVPPPGHRPGEWIAHVPMDGFHLADVALESLGLRDRKGAAETFDAHGYLALLRRLRADGPETVWAPAFERELEQPLAGAIGVGPGARLVLTEGNYLLLDDDPWPAVAAELDRVWFVDPPDDVRLERLVARHERFGKAPEFARQWVHDVDEPNARLVQATRARADRVVEVG</sequence>
<comment type="caution">
    <text evidence="2">The sequence shown here is derived from an EMBL/GenBank/DDBJ whole genome shotgun (WGS) entry which is preliminary data.</text>
</comment>
<dbReference type="Gene3D" id="3.40.50.300">
    <property type="entry name" value="P-loop containing nucleotide triphosphate hydrolases"/>
    <property type="match status" value="2"/>
</dbReference>
<evidence type="ECO:0000313" key="3">
    <source>
        <dbReference type="Proteomes" id="UP000295560"/>
    </source>
</evidence>
<dbReference type="InterPro" id="IPR027417">
    <property type="entry name" value="P-loop_NTPase"/>
</dbReference>
<dbReference type="PANTHER" id="PTHR10285">
    <property type="entry name" value="URIDINE KINASE"/>
    <property type="match status" value="1"/>
</dbReference>
<dbReference type="AlphaFoldDB" id="A0A4R1HJY5"/>
<dbReference type="EMBL" id="SMFZ01000002">
    <property type="protein sequence ID" value="TCK22657.1"/>
    <property type="molecule type" value="Genomic_DNA"/>
</dbReference>
<dbReference type="Pfam" id="PF00485">
    <property type="entry name" value="PRK"/>
    <property type="match status" value="1"/>
</dbReference>
<protein>
    <submittedName>
        <fullName evidence="2">AAA domain-containing protein</fullName>
    </submittedName>
</protein>
<evidence type="ECO:0000313" key="2">
    <source>
        <dbReference type="EMBL" id="TCK22657.1"/>
    </source>
</evidence>
<keyword evidence="3" id="KW-1185">Reference proteome</keyword>
<dbReference type="GO" id="GO:0016301">
    <property type="term" value="F:kinase activity"/>
    <property type="evidence" value="ECO:0007669"/>
    <property type="project" value="InterPro"/>
</dbReference>
<name>A0A4R1HJY5_PSEEN</name>
<dbReference type="RefSeq" id="WP_132431672.1">
    <property type="nucleotide sequence ID" value="NZ_SMFZ01000002.1"/>
</dbReference>